<dbReference type="AlphaFoldDB" id="S3CLU5"/>
<feature type="compositionally biased region" description="Low complexity" evidence="1">
    <location>
        <begin position="49"/>
        <end position="74"/>
    </location>
</feature>
<sequence length="409" mass="45095">MKRRRIQIPNLPYLSPSQSPRELSPSLSTGPGKPKDCYGDRAFARQTQSPPSSSSSSVHSATSPIQSSTTMSSSRPASIAIMAAANRPTLEDILSNSAPPPWTLGAFMAYLSQNHCLETLEFTMEAERYQNTFVQIQMDEGQINAALWPQDAQDYTFSMWRKLIGNYIMPCGPREVNLPGRVRDRLLRLDRSPTPPSPAELEEAVKIVYELMNDSVLLSFFDSMQQQEQYYYQQPMFEVDEQQYDARQGRSRLRMPKESSSSGSGNESSRSPKPSFLPQLSLNRHSEGRGRSPSASSAEASMASDHMGFSDASGASTPPIGEPITPPTTPPTSDWNFSTSPNGLQRAITVHNASWKRMSQKLGLGGLKSKSRSSRRPNNTSSGSNKCAESSSSGEGNMYMDNEHYGQPL</sequence>
<dbReference type="EMBL" id="KE148151">
    <property type="protein sequence ID" value="EPE07488.1"/>
    <property type="molecule type" value="Genomic_DNA"/>
</dbReference>
<name>S3CLU5_OPHP1</name>
<dbReference type="HOGENOM" id="CLU_037891_0_1_1"/>
<dbReference type="SMART" id="SM00315">
    <property type="entry name" value="RGS"/>
    <property type="match status" value="1"/>
</dbReference>
<dbReference type="InterPro" id="IPR036305">
    <property type="entry name" value="RGS_sf"/>
</dbReference>
<dbReference type="InterPro" id="IPR016137">
    <property type="entry name" value="RGS"/>
</dbReference>
<reference evidence="3 4" key="1">
    <citation type="journal article" date="2013" name="BMC Genomics">
        <title>The genome and transcriptome of the pine saprophyte Ophiostoma piceae, and a comparison with the bark beetle-associated pine pathogen Grosmannia clavigera.</title>
        <authorList>
            <person name="Haridas S."/>
            <person name="Wang Y."/>
            <person name="Lim L."/>
            <person name="Massoumi Alamouti S."/>
            <person name="Jackman S."/>
            <person name="Docking R."/>
            <person name="Robertson G."/>
            <person name="Birol I."/>
            <person name="Bohlmann J."/>
            <person name="Breuil C."/>
        </authorList>
    </citation>
    <scope>NUCLEOTIDE SEQUENCE [LARGE SCALE GENOMIC DNA]</scope>
    <source>
        <strain evidence="3 4">UAMH 11346</strain>
    </source>
</reference>
<dbReference type="PROSITE" id="PS50132">
    <property type="entry name" value="RGS"/>
    <property type="match status" value="1"/>
</dbReference>
<dbReference type="SUPFAM" id="SSF48097">
    <property type="entry name" value="Regulator of G-protein signaling, RGS"/>
    <property type="match status" value="1"/>
</dbReference>
<dbReference type="OrthoDB" id="10266999at2759"/>
<dbReference type="Pfam" id="PF00615">
    <property type="entry name" value="RGS"/>
    <property type="match status" value="1"/>
</dbReference>
<dbReference type="OMA" id="ECAYVLM"/>
<gene>
    <name evidence="3" type="ORF">F503_08139</name>
</gene>
<feature type="compositionally biased region" description="Low complexity" evidence="1">
    <location>
        <begin position="291"/>
        <end position="304"/>
    </location>
</feature>
<organism evidence="3 4">
    <name type="scientific">Ophiostoma piceae (strain UAMH 11346)</name>
    <name type="common">Sap stain fungus</name>
    <dbReference type="NCBI Taxonomy" id="1262450"/>
    <lineage>
        <taxon>Eukaryota</taxon>
        <taxon>Fungi</taxon>
        <taxon>Dikarya</taxon>
        <taxon>Ascomycota</taxon>
        <taxon>Pezizomycotina</taxon>
        <taxon>Sordariomycetes</taxon>
        <taxon>Sordariomycetidae</taxon>
        <taxon>Ophiostomatales</taxon>
        <taxon>Ophiostomataceae</taxon>
        <taxon>Ophiostoma</taxon>
    </lineage>
</organism>
<feature type="domain" description="RGS" evidence="2">
    <location>
        <begin position="107"/>
        <end position="223"/>
    </location>
</feature>
<evidence type="ECO:0000259" key="2">
    <source>
        <dbReference type="PROSITE" id="PS50132"/>
    </source>
</evidence>
<feature type="region of interest" description="Disordered" evidence="1">
    <location>
        <begin position="1"/>
        <end position="74"/>
    </location>
</feature>
<dbReference type="eggNOG" id="ENOG502RY0F">
    <property type="taxonomic scope" value="Eukaryota"/>
</dbReference>
<dbReference type="CDD" id="cd07440">
    <property type="entry name" value="RGS"/>
    <property type="match status" value="1"/>
</dbReference>
<evidence type="ECO:0000256" key="1">
    <source>
        <dbReference type="SAM" id="MobiDB-lite"/>
    </source>
</evidence>
<keyword evidence="4" id="KW-1185">Reference proteome</keyword>
<dbReference type="Gene3D" id="1.10.167.10">
    <property type="entry name" value="Regulator of G-protein Signalling 4, domain 2"/>
    <property type="match status" value="1"/>
</dbReference>
<accession>S3CLU5</accession>
<evidence type="ECO:0000313" key="4">
    <source>
        <dbReference type="Proteomes" id="UP000016923"/>
    </source>
</evidence>
<feature type="compositionally biased region" description="Low complexity" evidence="1">
    <location>
        <begin position="258"/>
        <end position="271"/>
    </location>
</feature>
<feature type="compositionally biased region" description="Polar residues" evidence="1">
    <location>
        <begin position="333"/>
        <end position="342"/>
    </location>
</feature>
<dbReference type="PANTHER" id="PTHR10845">
    <property type="entry name" value="REGULATOR OF G PROTEIN SIGNALING"/>
    <property type="match status" value="1"/>
</dbReference>
<evidence type="ECO:0000313" key="3">
    <source>
        <dbReference type="EMBL" id="EPE07488.1"/>
    </source>
</evidence>
<feature type="compositionally biased region" description="Low complexity" evidence="1">
    <location>
        <begin position="376"/>
        <end position="385"/>
    </location>
</feature>
<dbReference type="PANTHER" id="PTHR10845:SF267">
    <property type="entry name" value="REGULATOR OF G PROTEIN SIGNALING DOMAIN PROTEIN (AFU_ORTHOLOGUE AFUA_6G06860)"/>
    <property type="match status" value="1"/>
</dbReference>
<dbReference type="Proteomes" id="UP000016923">
    <property type="component" value="Unassembled WGS sequence"/>
</dbReference>
<protein>
    <submittedName>
        <fullName evidence="3">Regulator of g-protein signaling</fullName>
    </submittedName>
</protein>
<feature type="region of interest" description="Disordered" evidence="1">
    <location>
        <begin position="248"/>
        <end position="342"/>
    </location>
</feature>
<dbReference type="InterPro" id="IPR044926">
    <property type="entry name" value="RGS_subdomain_2"/>
</dbReference>
<proteinExistence type="predicted"/>
<dbReference type="VEuPathDB" id="FungiDB:F503_08139"/>
<feature type="region of interest" description="Disordered" evidence="1">
    <location>
        <begin position="355"/>
        <end position="409"/>
    </location>
</feature>
<feature type="compositionally biased region" description="Polar residues" evidence="1">
    <location>
        <begin position="15"/>
        <end position="29"/>
    </location>
</feature>
<feature type="compositionally biased region" description="Basic and acidic residues" evidence="1">
    <location>
        <begin position="33"/>
        <end position="43"/>
    </location>
</feature>
<feature type="compositionally biased region" description="Pro residues" evidence="1">
    <location>
        <begin position="320"/>
        <end position="330"/>
    </location>
</feature>